<feature type="compositionally biased region" description="Acidic residues" evidence="1">
    <location>
        <begin position="128"/>
        <end position="137"/>
    </location>
</feature>
<keyword evidence="2" id="KW-0732">Signal</keyword>
<dbReference type="AlphaFoldDB" id="A0A4Q8K2P0"/>
<feature type="region of interest" description="Disordered" evidence="1">
    <location>
        <begin position="89"/>
        <end position="137"/>
    </location>
</feature>
<evidence type="ECO:0000256" key="1">
    <source>
        <dbReference type="SAM" id="MobiDB-lite"/>
    </source>
</evidence>
<organism evidence="3">
    <name type="scientific">Liphistius sp. SGP-2016</name>
    <dbReference type="NCBI Taxonomy" id="1905180"/>
    <lineage>
        <taxon>Eukaryota</taxon>
        <taxon>Metazoa</taxon>
        <taxon>Ecdysozoa</taxon>
        <taxon>Arthropoda</taxon>
        <taxon>Chelicerata</taxon>
        <taxon>Arachnida</taxon>
        <taxon>Araneae</taxon>
        <taxon>Mesothelae</taxon>
        <taxon>Liphistiidae</taxon>
        <taxon>Liphistius</taxon>
    </lineage>
</organism>
<reference evidence="3" key="1">
    <citation type="submission" date="2017-05" db="EMBL/GenBank/DDBJ databases">
        <authorList>
            <person name="QRISCLOUD D."/>
        </authorList>
    </citation>
    <scope>NUCLEOTIDE SEQUENCE</scope>
</reference>
<feature type="chain" id="PRO_5020491787" evidence="2">
    <location>
        <begin position="20"/>
        <end position="137"/>
    </location>
</feature>
<sequence>MKYVVLALCFAAALAVVSAAGKSCKHKDDCEEGECCVRKGFFGRRKCAELATEGKPCTKSESATYHRFNCPCDEGMKCEKKNWWQNHCVKNDEDGDGGDDKEGDGGDEREGDGGNEGEDGGGDVREGDGEEGDGEEK</sequence>
<feature type="compositionally biased region" description="Basic and acidic residues" evidence="1">
    <location>
        <begin position="98"/>
        <end position="112"/>
    </location>
</feature>
<reference evidence="3" key="2">
    <citation type="submission" date="2019-05" db="EMBL/GenBank/DDBJ databases">
        <title>Unravelling the molecular evolution of spider venoms.</title>
        <authorList>
            <person name="Pineda S."/>
        </authorList>
    </citation>
    <scope>NUCLEOTIDE SEQUENCE</scope>
</reference>
<dbReference type="EMBL" id="HAHL01000010">
    <property type="protein sequence ID" value="SNX32741.1"/>
    <property type="molecule type" value="Transcribed_RNA"/>
</dbReference>
<evidence type="ECO:0000256" key="2">
    <source>
        <dbReference type="SAM" id="SignalP"/>
    </source>
</evidence>
<dbReference type="Gene3D" id="2.10.80.10">
    <property type="entry name" value="Lipase, subunit A"/>
    <property type="match status" value="1"/>
</dbReference>
<name>A0A4Q8K2P0_9ARAC</name>
<proteinExistence type="predicted"/>
<accession>A0A4Q8K2P0</accession>
<feature type="signal peptide" evidence="2">
    <location>
        <begin position="1"/>
        <end position="19"/>
    </location>
</feature>
<evidence type="ECO:0000313" key="3">
    <source>
        <dbReference type="EMBL" id="SNX32741.1"/>
    </source>
</evidence>
<protein>
    <submittedName>
        <fullName evidence="3">U75-Liphistoxin-Lsp1a_1</fullName>
    </submittedName>
</protein>